<sequence length="103" mass="11623">IQLLKNNGVPESDLQAFSGHRSRESLADYCQTSDIQRLMNTAMLIPYSTQELDLEEYEFDDTYVGPLDEGLDEYDVQSQISTISDAQENQVISDAQEIQALES</sequence>
<feature type="non-terminal residue" evidence="1">
    <location>
        <position position="1"/>
    </location>
</feature>
<reference evidence="1 2" key="1">
    <citation type="submission" date="2021-06" db="EMBL/GenBank/DDBJ databases">
        <authorList>
            <person name="Kallberg Y."/>
            <person name="Tangrot J."/>
            <person name="Rosling A."/>
        </authorList>
    </citation>
    <scope>NUCLEOTIDE SEQUENCE [LARGE SCALE GENOMIC DNA]</scope>
    <source>
        <strain evidence="1 2">120-4 pot B 10/14</strain>
    </source>
</reference>
<dbReference type="Proteomes" id="UP000789901">
    <property type="component" value="Unassembled WGS sequence"/>
</dbReference>
<keyword evidence="2" id="KW-1185">Reference proteome</keyword>
<gene>
    <name evidence="1" type="ORF">GMARGA_LOCUS41806</name>
</gene>
<proteinExistence type="predicted"/>
<comment type="caution">
    <text evidence="1">The sequence shown here is derived from an EMBL/GenBank/DDBJ whole genome shotgun (WGS) entry which is preliminary data.</text>
</comment>
<organism evidence="1 2">
    <name type="scientific">Gigaspora margarita</name>
    <dbReference type="NCBI Taxonomy" id="4874"/>
    <lineage>
        <taxon>Eukaryota</taxon>
        <taxon>Fungi</taxon>
        <taxon>Fungi incertae sedis</taxon>
        <taxon>Mucoromycota</taxon>
        <taxon>Glomeromycotina</taxon>
        <taxon>Glomeromycetes</taxon>
        <taxon>Diversisporales</taxon>
        <taxon>Gigasporaceae</taxon>
        <taxon>Gigaspora</taxon>
    </lineage>
</organism>
<feature type="non-terminal residue" evidence="1">
    <location>
        <position position="103"/>
    </location>
</feature>
<protein>
    <submittedName>
        <fullName evidence="1">6684_t:CDS:1</fullName>
    </submittedName>
</protein>
<evidence type="ECO:0000313" key="1">
    <source>
        <dbReference type="EMBL" id="CAG8852985.1"/>
    </source>
</evidence>
<dbReference type="EMBL" id="CAJVQB010118472">
    <property type="protein sequence ID" value="CAG8852985.1"/>
    <property type="molecule type" value="Genomic_DNA"/>
</dbReference>
<evidence type="ECO:0000313" key="2">
    <source>
        <dbReference type="Proteomes" id="UP000789901"/>
    </source>
</evidence>
<accession>A0ABN7XDZ6</accession>
<name>A0ABN7XDZ6_GIGMA</name>